<dbReference type="AlphaFoldDB" id="A0AAN1IBN5"/>
<feature type="region of interest" description="Disordered" evidence="1">
    <location>
        <begin position="109"/>
        <end position="128"/>
    </location>
</feature>
<organism evidence="3 4">
    <name type="scientific">Bifidobacterium breve</name>
    <dbReference type="NCBI Taxonomy" id="1685"/>
    <lineage>
        <taxon>Bacteria</taxon>
        <taxon>Bacillati</taxon>
        <taxon>Actinomycetota</taxon>
        <taxon>Actinomycetes</taxon>
        <taxon>Bifidobacteriales</taxon>
        <taxon>Bifidobacteriaceae</taxon>
        <taxon>Bifidobacterium</taxon>
    </lineage>
</organism>
<dbReference type="InterPro" id="IPR054353">
    <property type="entry name" value="IstA-like_C"/>
</dbReference>
<sequence>MPGVWNLDSFNLRLPGRRLGLGDKDHHRKGESQTGLFDEDRKALPPLPAKPFDVVTWTRMKADKYGNITVQGRHRYAAGPEHAGHEMIVGLRALEVEILDAEGKRVITHPRSYGDKPTDSGDPSSQLGLLCDRPAAWRNSRVRDAMPDPLREWIDAQDEATRRDGLRALLHADGESGWRAAVAGMLEILESTGGTDRAGVCLAAARHASGLGPVAYDDPVDLSEYDIAYTKEDE</sequence>
<gene>
    <name evidence="3" type="ORF">NRBB51_1475</name>
</gene>
<protein>
    <submittedName>
        <fullName evidence="3">Transposase</fullName>
    </submittedName>
</protein>
<name>A0AAN1IBN5_BIFBR</name>
<feature type="domain" description="Transposase for insertion sequence element IS21-like C-terminal" evidence="2">
    <location>
        <begin position="47"/>
        <end position="116"/>
    </location>
</feature>
<proteinExistence type="predicted"/>
<feature type="region of interest" description="Disordered" evidence="1">
    <location>
        <begin position="19"/>
        <end position="43"/>
    </location>
</feature>
<dbReference type="EMBL" id="CP021392">
    <property type="protein sequence ID" value="AUD81559.1"/>
    <property type="molecule type" value="Genomic_DNA"/>
</dbReference>
<dbReference type="Proteomes" id="UP000232609">
    <property type="component" value="Chromosome"/>
</dbReference>
<evidence type="ECO:0000259" key="2">
    <source>
        <dbReference type="Pfam" id="PF22483"/>
    </source>
</evidence>
<reference evidence="3 4" key="1">
    <citation type="submission" date="2017-05" db="EMBL/GenBank/DDBJ databases">
        <title>Comparative genomics and methylome analysis of the gut commensal Bifidobacterium breve.</title>
        <authorList>
            <person name="Bottacini F."/>
            <person name="Morrissey R."/>
            <person name="Roberts R.J."/>
            <person name="James K."/>
            <person name="van Breen J."/>
            <person name="Egan M."/>
            <person name="Lambert J."/>
            <person name="van Limpt K."/>
            <person name="Stanton C."/>
            <person name="Knol J."/>
            <person name="O' Connell Motherway M."/>
            <person name="van Sinderen D."/>
        </authorList>
    </citation>
    <scope>NUCLEOTIDE SEQUENCE [LARGE SCALE GENOMIC DNA]</scope>
    <source>
        <strain evidence="3 4">NRBB51</strain>
    </source>
</reference>
<evidence type="ECO:0000256" key="1">
    <source>
        <dbReference type="SAM" id="MobiDB-lite"/>
    </source>
</evidence>
<dbReference type="RefSeq" id="WP_232782034.1">
    <property type="nucleotide sequence ID" value="NZ_CP021392.1"/>
</dbReference>
<evidence type="ECO:0000313" key="4">
    <source>
        <dbReference type="Proteomes" id="UP000232609"/>
    </source>
</evidence>
<evidence type="ECO:0000313" key="3">
    <source>
        <dbReference type="EMBL" id="AUD81559.1"/>
    </source>
</evidence>
<feature type="compositionally biased region" description="Basic and acidic residues" evidence="1">
    <location>
        <begin position="20"/>
        <end position="31"/>
    </location>
</feature>
<accession>A0AAN1IBN5</accession>
<dbReference type="Pfam" id="PF22483">
    <property type="entry name" value="Mu-transpos_C_2"/>
    <property type="match status" value="1"/>
</dbReference>